<evidence type="ECO:0000313" key="2">
    <source>
        <dbReference type="Proteomes" id="UP000187735"/>
    </source>
</evidence>
<dbReference type="PROSITE" id="PS51257">
    <property type="entry name" value="PROKAR_LIPOPROTEIN"/>
    <property type="match status" value="1"/>
</dbReference>
<reference evidence="1 2" key="1">
    <citation type="journal article" date="2016" name="Front. Microbiol.">
        <title>Fuerstia marisgermanicae gen. nov., sp. nov., an Unusual Member of the Phylum Planctomycetes from the German Wadden Sea.</title>
        <authorList>
            <person name="Kohn T."/>
            <person name="Heuer A."/>
            <person name="Jogler M."/>
            <person name="Vollmers J."/>
            <person name="Boedeker C."/>
            <person name="Bunk B."/>
            <person name="Rast P."/>
            <person name="Borchert D."/>
            <person name="Glockner I."/>
            <person name="Freese H.M."/>
            <person name="Klenk H.P."/>
            <person name="Overmann J."/>
            <person name="Kaster A.K."/>
            <person name="Rohde M."/>
            <person name="Wiegand S."/>
            <person name="Jogler C."/>
        </authorList>
    </citation>
    <scope>NUCLEOTIDE SEQUENCE [LARGE SCALE GENOMIC DNA]</scope>
    <source>
        <strain evidence="1 2">NH11</strain>
    </source>
</reference>
<gene>
    <name evidence="1" type="ORF">Fuma_04399</name>
</gene>
<dbReference type="OrthoDB" id="280343at2"/>
<evidence type="ECO:0000313" key="1">
    <source>
        <dbReference type="EMBL" id="APZ94760.1"/>
    </source>
</evidence>
<dbReference type="RefSeq" id="WP_077026024.1">
    <property type="nucleotide sequence ID" value="NZ_CP017641.1"/>
</dbReference>
<accession>A0A1P8WL22</accession>
<sequence length="138" mass="14738">MQTRLQYAFLLVIALIFTGCGDGNPLNRQAVTGEITYGGEPLARGSIEFTPKGEGIASGAKIDVGKFAVPEDKGLPPGDYLVRISASDETAELVEMPGESRQIAAELIPAKYNKNSTETFTVKAGEDNVYKLDIEAAK</sequence>
<organism evidence="1 2">
    <name type="scientific">Fuerstiella marisgermanici</name>
    <dbReference type="NCBI Taxonomy" id="1891926"/>
    <lineage>
        <taxon>Bacteria</taxon>
        <taxon>Pseudomonadati</taxon>
        <taxon>Planctomycetota</taxon>
        <taxon>Planctomycetia</taxon>
        <taxon>Planctomycetales</taxon>
        <taxon>Planctomycetaceae</taxon>
        <taxon>Fuerstiella</taxon>
    </lineage>
</organism>
<dbReference type="EMBL" id="CP017641">
    <property type="protein sequence ID" value="APZ94760.1"/>
    <property type="molecule type" value="Genomic_DNA"/>
</dbReference>
<keyword evidence="2" id="KW-1185">Reference proteome</keyword>
<dbReference type="Proteomes" id="UP000187735">
    <property type="component" value="Chromosome"/>
</dbReference>
<protein>
    <recommendedName>
        <fullName evidence="3">Carboxypeptidase regulatory-like domain-containing protein</fullName>
    </recommendedName>
</protein>
<name>A0A1P8WL22_9PLAN</name>
<proteinExistence type="predicted"/>
<dbReference type="AlphaFoldDB" id="A0A1P8WL22"/>
<evidence type="ECO:0008006" key="3">
    <source>
        <dbReference type="Google" id="ProtNLM"/>
    </source>
</evidence>
<dbReference type="KEGG" id="fmr:Fuma_04399"/>